<dbReference type="RefSeq" id="WP_351978539.1">
    <property type="nucleotide sequence ID" value="NZ_JBEPBX010000038.1"/>
</dbReference>
<evidence type="ECO:0000313" key="1">
    <source>
        <dbReference type="EMBL" id="MER6617469.1"/>
    </source>
</evidence>
<proteinExistence type="predicted"/>
<sequence length="83" mass="8861">MAGGWWLVAGGWWLVAGGWWLVAGGRWPVAAAAVAGQLSFDSDREHRLCAERAVDALNAGFGLRHRGPRGDPSEDRLNACTSS</sequence>
<accession>A0ABV1V349</accession>
<name>A0ABV1V349_9ACTN</name>
<gene>
    <name evidence="1" type="ORF">ABT276_29825</name>
</gene>
<dbReference type="Proteomes" id="UP001445472">
    <property type="component" value="Unassembled WGS sequence"/>
</dbReference>
<evidence type="ECO:0000313" key="2">
    <source>
        <dbReference type="Proteomes" id="UP001445472"/>
    </source>
</evidence>
<organism evidence="1 2">
    <name type="scientific">Streptomyces xantholiticus</name>
    <dbReference type="NCBI Taxonomy" id="68285"/>
    <lineage>
        <taxon>Bacteria</taxon>
        <taxon>Bacillati</taxon>
        <taxon>Actinomycetota</taxon>
        <taxon>Actinomycetes</taxon>
        <taxon>Kitasatosporales</taxon>
        <taxon>Streptomycetaceae</taxon>
        <taxon>Streptomyces</taxon>
    </lineage>
</organism>
<protein>
    <submittedName>
        <fullName evidence="1">Uncharacterized protein</fullName>
    </submittedName>
</protein>
<dbReference type="EMBL" id="JBEPBX010000038">
    <property type="protein sequence ID" value="MER6617469.1"/>
    <property type="molecule type" value="Genomic_DNA"/>
</dbReference>
<comment type="caution">
    <text evidence="1">The sequence shown here is derived from an EMBL/GenBank/DDBJ whole genome shotgun (WGS) entry which is preliminary data.</text>
</comment>
<keyword evidence="2" id="KW-1185">Reference proteome</keyword>
<reference evidence="1 2" key="1">
    <citation type="submission" date="2024-06" db="EMBL/GenBank/DDBJ databases">
        <title>The Natural Products Discovery Center: Release of the First 8490 Sequenced Strains for Exploring Actinobacteria Biosynthetic Diversity.</title>
        <authorList>
            <person name="Kalkreuter E."/>
            <person name="Kautsar S.A."/>
            <person name="Yang D."/>
            <person name="Bader C.D."/>
            <person name="Teijaro C.N."/>
            <person name="Fluegel L."/>
            <person name="Davis C.M."/>
            <person name="Simpson J.R."/>
            <person name="Lauterbach L."/>
            <person name="Steele A.D."/>
            <person name="Gui C."/>
            <person name="Meng S."/>
            <person name="Li G."/>
            <person name="Viehrig K."/>
            <person name="Ye F."/>
            <person name="Su P."/>
            <person name="Kiefer A.F."/>
            <person name="Nichols A."/>
            <person name="Cepeda A.J."/>
            <person name="Yan W."/>
            <person name="Fan B."/>
            <person name="Jiang Y."/>
            <person name="Adhikari A."/>
            <person name="Zheng C.-J."/>
            <person name="Schuster L."/>
            <person name="Cowan T.M."/>
            <person name="Smanski M.J."/>
            <person name="Chevrette M.G."/>
            <person name="De Carvalho L.P.S."/>
            <person name="Shen B."/>
        </authorList>
    </citation>
    <scope>NUCLEOTIDE SEQUENCE [LARGE SCALE GENOMIC DNA]</scope>
    <source>
        <strain evidence="1 2">NPDC000837</strain>
    </source>
</reference>